<dbReference type="InterPro" id="IPR005828">
    <property type="entry name" value="MFS_sugar_transport-like"/>
</dbReference>
<gene>
    <name evidence="9" type="ORF">ACHAW5_009489</name>
</gene>
<feature type="domain" description="Major facilitator superfamily (MFS) profile" evidence="8">
    <location>
        <begin position="8"/>
        <end position="127"/>
    </location>
</feature>
<dbReference type="Gene3D" id="1.20.1250.20">
    <property type="entry name" value="MFS general substrate transporter like domains"/>
    <property type="match status" value="1"/>
</dbReference>
<sequence length="127" mass="13501">MKGFNLQAICTASIGGILYGYNMGVISGSWPLLSSYFQLTPSEEDWIVSLLYFGAGVGAATGGFICDWYGRKLAILVTGHLIIDLMVQVVFGIVSLLLSNAESIECLMIGRFVVGWAVAVSGIADVT</sequence>
<evidence type="ECO:0000256" key="4">
    <source>
        <dbReference type="ARBA" id="ARBA00022692"/>
    </source>
</evidence>
<feature type="transmembrane region" description="Helical" evidence="7">
    <location>
        <begin position="46"/>
        <end position="66"/>
    </location>
</feature>
<evidence type="ECO:0000256" key="3">
    <source>
        <dbReference type="ARBA" id="ARBA00022448"/>
    </source>
</evidence>
<accession>A0ABD3NIB1</accession>
<dbReference type="PROSITE" id="PS50850">
    <property type="entry name" value="MFS"/>
    <property type="match status" value="1"/>
</dbReference>
<evidence type="ECO:0000313" key="9">
    <source>
        <dbReference type="EMBL" id="KAL3775678.1"/>
    </source>
</evidence>
<dbReference type="PANTHER" id="PTHR48023">
    <property type="entry name" value="D-XYLOSE-PROTON SYMPORTER-LIKE 2"/>
    <property type="match status" value="1"/>
</dbReference>
<evidence type="ECO:0000256" key="7">
    <source>
        <dbReference type="SAM" id="Phobius"/>
    </source>
</evidence>
<dbReference type="PANTHER" id="PTHR48023:SF4">
    <property type="entry name" value="D-XYLOSE-PROTON SYMPORTER-LIKE 2"/>
    <property type="match status" value="1"/>
</dbReference>
<comment type="caution">
    <text evidence="9">The sequence shown here is derived from an EMBL/GenBank/DDBJ whole genome shotgun (WGS) entry which is preliminary data.</text>
</comment>
<reference evidence="9 10" key="1">
    <citation type="submission" date="2024-10" db="EMBL/GenBank/DDBJ databases">
        <title>Updated reference genomes for cyclostephanoid diatoms.</title>
        <authorList>
            <person name="Roberts W.R."/>
            <person name="Alverson A.J."/>
        </authorList>
    </citation>
    <scope>NUCLEOTIDE SEQUENCE [LARGE SCALE GENOMIC DNA]</scope>
    <source>
        <strain evidence="9 10">AJA276-08</strain>
    </source>
</reference>
<evidence type="ECO:0000256" key="5">
    <source>
        <dbReference type="ARBA" id="ARBA00022989"/>
    </source>
</evidence>
<dbReference type="Proteomes" id="UP001530315">
    <property type="component" value="Unassembled WGS sequence"/>
</dbReference>
<evidence type="ECO:0000313" key="10">
    <source>
        <dbReference type="Proteomes" id="UP001530315"/>
    </source>
</evidence>
<dbReference type="AlphaFoldDB" id="A0ABD3NIB1"/>
<dbReference type="Pfam" id="PF00083">
    <property type="entry name" value="Sugar_tr"/>
    <property type="match status" value="1"/>
</dbReference>
<keyword evidence="5 7" id="KW-1133">Transmembrane helix</keyword>
<keyword evidence="4 7" id="KW-0812">Transmembrane</keyword>
<comment type="subcellular location">
    <subcellularLocation>
        <location evidence="1">Membrane</location>
        <topology evidence="1">Multi-pass membrane protein</topology>
    </subcellularLocation>
</comment>
<dbReference type="SUPFAM" id="SSF103473">
    <property type="entry name" value="MFS general substrate transporter"/>
    <property type="match status" value="1"/>
</dbReference>
<evidence type="ECO:0000256" key="2">
    <source>
        <dbReference type="ARBA" id="ARBA00010992"/>
    </source>
</evidence>
<proteinExistence type="inferred from homology"/>
<dbReference type="GO" id="GO:0016020">
    <property type="term" value="C:membrane"/>
    <property type="evidence" value="ECO:0007669"/>
    <property type="project" value="UniProtKB-SubCell"/>
</dbReference>
<evidence type="ECO:0000259" key="8">
    <source>
        <dbReference type="PROSITE" id="PS50850"/>
    </source>
</evidence>
<dbReference type="EMBL" id="JALLAZ020001401">
    <property type="protein sequence ID" value="KAL3775678.1"/>
    <property type="molecule type" value="Genomic_DNA"/>
</dbReference>
<keyword evidence="10" id="KW-1185">Reference proteome</keyword>
<evidence type="ECO:0000256" key="1">
    <source>
        <dbReference type="ARBA" id="ARBA00004141"/>
    </source>
</evidence>
<keyword evidence="6 7" id="KW-0472">Membrane</keyword>
<organism evidence="9 10">
    <name type="scientific">Stephanodiscus triporus</name>
    <dbReference type="NCBI Taxonomy" id="2934178"/>
    <lineage>
        <taxon>Eukaryota</taxon>
        <taxon>Sar</taxon>
        <taxon>Stramenopiles</taxon>
        <taxon>Ochrophyta</taxon>
        <taxon>Bacillariophyta</taxon>
        <taxon>Coscinodiscophyceae</taxon>
        <taxon>Thalassiosirophycidae</taxon>
        <taxon>Stephanodiscales</taxon>
        <taxon>Stephanodiscaceae</taxon>
        <taxon>Stephanodiscus</taxon>
    </lineage>
</organism>
<feature type="transmembrane region" description="Helical" evidence="7">
    <location>
        <begin position="7"/>
        <end position="26"/>
    </location>
</feature>
<name>A0ABD3NIB1_9STRA</name>
<evidence type="ECO:0000256" key="6">
    <source>
        <dbReference type="ARBA" id="ARBA00023136"/>
    </source>
</evidence>
<feature type="transmembrane region" description="Helical" evidence="7">
    <location>
        <begin position="73"/>
        <end position="98"/>
    </location>
</feature>
<protein>
    <recommendedName>
        <fullName evidence="8">Major facilitator superfamily (MFS) profile domain-containing protein</fullName>
    </recommendedName>
</protein>
<keyword evidence="3" id="KW-0813">Transport</keyword>
<comment type="similarity">
    <text evidence="2">Belongs to the major facilitator superfamily. Sugar transporter (TC 2.A.1.1) family.</text>
</comment>
<dbReference type="InterPro" id="IPR020846">
    <property type="entry name" value="MFS_dom"/>
</dbReference>
<dbReference type="InterPro" id="IPR036259">
    <property type="entry name" value="MFS_trans_sf"/>
</dbReference>
<dbReference type="InterPro" id="IPR050820">
    <property type="entry name" value="MFS_Sugar_Transporter"/>
</dbReference>